<sequence length="82" mass="9399">MQKRKVLYTVSAIGAGTMSFLLLNKDKRKNIKNKYDQIVHKKTSMPIRTAGVPEEDNAENAKMVAEGSQFGVQYYNHHMKNR</sequence>
<evidence type="ECO:0000313" key="2">
    <source>
        <dbReference type="EMBL" id="MDC3420625.1"/>
    </source>
</evidence>
<accession>A0A9X4AJP1</accession>
<keyword evidence="1" id="KW-0472">Membrane</keyword>
<keyword evidence="1" id="KW-1133">Transmembrane helix</keyword>
<evidence type="ECO:0000256" key="1">
    <source>
        <dbReference type="SAM" id="Phobius"/>
    </source>
</evidence>
<reference evidence="2" key="1">
    <citation type="submission" date="2022-06" db="EMBL/GenBank/DDBJ databases">
        <title>Aquibacillus sp. a new bacterium isolated from soil saline samples.</title>
        <authorList>
            <person name="Galisteo C."/>
            <person name="De La Haba R."/>
            <person name="Sanchez-Porro C."/>
            <person name="Ventosa A."/>
        </authorList>
    </citation>
    <scope>NUCLEOTIDE SEQUENCE</scope>
    <source>
        <strain evidence="2">JCM 12387</strain>
    </source>
</reference>
<dbReference type="AlphaFoldDB" id="A0A9X4AJP1"/>
<name>A0A9X4AJP1_9BACI</name>
<comment type="caution">
    <text evidence="2">The sequence shown here is derived from an EMBL/GenBank/DDBJ whole genome shotgun (WGS) entry which is preliminary data.</text>
</comment>
<organism evidence="2 3">
    <name type="scientific">Aquibacillus koreensis</name>
    <dbReference type="NCBI Taxonomy" id="279446"/>
    <lineage>
        <taxon>Bacteria</taxon>
        <taxon>Bacillati</taxon>
        <taxon>Bacillota</taxon>
        <taxon>Bacilli</taxon>
        <taxon>Bacillales</taxon>
        <taxon>Bacillaceae</taxon>
        <taxon>Aquibacillus</taxon>
    </lineage>
</organism>
<proteinExistence type="predicted"/>
<dbReference type="Proteomes" id="UP001145072">
    <property type="component" value="Unassembled WGS sequence"/>
</dbReference>
<gene>
    <name evidence="2" type="ORF">NC661_09620</name>
</gene>
<keyword evidence="3" id="KW-1185">Reference proteome</keyword>
<evidence type="ECO:0008006" key="4">
    <source>
        <dbReference type="Google" id="ProtNLM"/>
    </source>
</evidence>
<feature type="transmembrane region" description="Helical" evidence="1">
    <location>
        <begin position="6"/>
        <end position="24"/>
    </location>
</feature>
<dbReference type="EMBL" id="JAMQJZ010000006">
    <property type="protein sequence ID" value="MDC3420625.1"/>
    <property type="molecule type" value="Genomic_DNA"/>
</dbReference>
<evidence type="ECO:0000313" key="3">
    <source>
        <dbReference type="Proteomes" id="UP001145072"/>
    </source>
</evidence>
<keyword evidence="1" id="KW-0812">Transmembrane</keyword>
<dbReference type="RefSeq" id="WP_259872203.1">
    <property type="nucleotide sequence ID" value="NZ_JAMQJZ010000006.1"/>
</dbReference>
<protein>
    <recommendedName>
        <fullName evidence="4">YbyB</fullName>
    </recommendedName>
</protein>